<gene>
    <name evidence="2" type="ORF">FGO68_gene8017</name>
</gene>
<name>A0A8J8P5D3_HALGN</name>
<dbReference type="Proteomes" id="UP000785679">
    <property type="component" value="Unassembled WGS sequence"/>
</dbReference>
<proteinExistence type="predicted"/>
<feature type="transmembrane region" description="Helical" evidence="1">
    <location>
        <begin position="98"/>
        <end position="118"/>
    </location>
</feature>
<dbReference type="OrthoDB" id="325645at2759"/>
<organism evidence="2 3">
    <name type="scientific">Halteria grandinella</name>
    <dbReference type="NCBI Taxonomy" id="5974"/>
    <lineage>
        <taxon>Eukaryota</taxon>
        <taxon>Sar</taxon>
        <taxon>Alveolata</taxon>
        <taxon>Ciliophora</taxon>
        <taxon>Intramacronucleata</taxon>
        <taxon>Spirotrichea</taxon>
        <taxon>Stichotrichia</taxon>
        <taxon>Sporadotrichida</taxon>
        <taxon>Halteriidae</taxon>
        <taxon>Halteria</taxon>
    </lineage>
</organism>
<keyword evidence="1" id="KW-0472">Membrane</keyword>
<keyword evidence="1" id="KW-0812">Transmembrane</keyword>
<evidence type="ECO:0000256" key="1">
    <source>
        <dbReference type="SAM" id="Phobius"/>
    </source>
</evidence>
<evidence type="ECO:0000313" key="2">
    <source>
        <dbReference type="EMBL" id="TNV87736.1"/>
    </source>
</evidence>
<feature type="transmembrane region" description="Helical" evidence="1">
    <location>
        <begin position="237"/>
        <end position="256"/>
    </location>
</feature>
<feature type="transmembrane region" description="Helical" evidence="1">
    <location>
        <begin position="335"/>
        <end position="356"/>
    </location>
</feature>
<reference evidence="2" key="1">
    <citation type="submission" date="2019-06" db="EMBL/GenBank/DDBJ databases">
        <authorList>
            <person name="Zheng W."/>
        </authorList>
    </citation>
    <scope>NUCLEOTIDE SEQUENCE</scope>
    <source>
        <strain evidence="2">QDHG01</strain>
    </source>
</reference>
<accession>A0A8J8P5D3</accession>
<sequence length="401" mass="45093">MIICANVALTVAGGFSMKKLWQLISTLQILVHYPLLNLPMQANVIMVLKGIQDISNLNIIPKDKIKAIISSIVTDSSDGVRDSFGEMGYESSNTLHNMGLVAILVVGILIIIGLIVLIGKICAKSNMQGFFISQFCYRAKNVIQKIKAKLMFNPIIQAQLKGYIKLSLACLISLQNVSYQELYNLQFSTLTPGSRATNLFLLLYFLAAPIGLTLFLKSKDPQLLRTPAAKTKYGSMYMNLKTTSLSTLFYTTLYLFRRLFLGLTIVLFPNSPLTQASLALGCSLFMLVYLLHFKPHRSFNTRMFEILNEFTILIVTYLTLMNADIVTDDLLRYNIGWTMVGIIGLCIFANLVNVLINMGRKMYNKIKLLIIKKGYFKKAKPVQAPTERRALSEHFGDHQQE</sequence>
<protein>
    <submittedName>
        <fullName evidence="2">Uncharacterized protein</fullName>
    </submittedName>
</protein>
<feature type="transmembrane region" description="Helical" evidence="1">
    <location>
        <begin position="306"/>
        <end position="323"/>
    </location>
</feature>
<comment type="caution">
    <text evidence="2">The sequence shown here is derived from an EMBL/GenBank/DDBJ whole genome shotgun (WGS) entry which is preliminary data.</text>
</comment>
<feature type="transmembrane region" description="Helical" evidence="1">
    <location>
        <begin position="199"/>
        <end position="216"/>
    </location>
</feature>
<feature type="transmembrane region" description="Helical" evidence="1">
    <location>
        <begin position="276"/>
        <end position="294"/>
    </location>
</feature>
<dbReference type="AlphaFoldDB" id="A0A8J8P5D3"/>
<dbReference type="EMBL" id="RRYP01000257">
    <property type="protein sequence ID" value="TNV87736.1"/>
    <property type="molecule type" value="Genomic_DNA"/>
</dbReference>
<keyword evidence="1" id="KW-1133">Transmembrane helix</keyword>
<evidence type="ECO:0000313" key="3">
    <source>
        <dbReference type="Proteomes" id="UP000785679"/>
    </source>
</evidence>
<keyword evidence="3" id="KW-1185">Reference proteome</keyword>